<evidence type="ECO:0000313" key="3">
    <source>
        <dbReference type="Proteomes" id="UP000235371"/>
    </source>
</evidence>
<dbReference type="InParanoid" id="A0A2J6T8L7"/>
<reference evidence="2 3" key="1">
    <citation type="submission" date="2016-04" db="EMBL/GenBank/DDBJ databases">
        <title>A degradative enzymes factory behind the ericoid mycorrhizal symbiosis.</title>
        <authorList>
            <consortium name="DOE Joint Genome Institute"/>
            <person name="Martino E."/>
            <person name="Morin E."/>
            <person name="Grelet G."/>
            <person name="Kuo A."/>
            <person name="Kohler A."/>
            <person name="Daghino S."/>
            <person name="Barry K."/>
            <person name="Choi C."/>
            <person name="Cichocki N."/>
            <person name="Clum A."/>
            <person name="Copeland A."/>
            <person name="Hainaut M."/>
            <person name="Haridas S."/>
            <person name="Labutti K."/>
            <person name="Lindquist E."/>
            <person name="Lipzen A."/>
            <person name="Khouja H.-R."/>
            <person name="Murat C."/>
            <person name="Ohm R."/>
            <person name="Olson A."/>
            <person name="Spatafora J."/>
            <person name="Veneault-Fourrey C."/>
            <person name="Henrissat B."/>
            <person name="Grigoriev I."/>
            <person name="Martin F."/>
            <person name="Perotto S."/>
        </authorList>
    </citation>
    <scope>NUCLEOTIDE SEQUENCE [LARGE SCALE GENOMIC DNA]</scope>
    <source>
        <strain evidence="2 3">E</strain>
    </source>
</reference>
<dbReference type="OrthoDB" id="3553162at2759"/>
<dbReference type="InterPro" id="IPR010730">
    <property type="entry name" value="HET"/>
</dbReference>
<protein>
    <recommendedName>
        <fullName evidence="1">Heterokaryon incompatibility domain-containing protein</fullName>
    </recommendedName>
</protein>
<keyword evidence="3" id="KW-1185">Reference proteome</keyword>
<feature type="domain" description="Heterokaryon incompatibility" evidence="1">
    <location>
        <begin position="3"/>
        <end position="115"/>
    </location>
</feature>
<dbReference type="GeneID" id="36595028"/>
<gene>
    <name evidence="2" type="ORF">K444DRAFT_664391</name>
</gene>
<accession>A0A2J6T8L7</accession>
<evidence type="ECO:0000259" key="1">
    <source>
        <dbReference type="Pfam" id="PF06985"/>
    </source>
</evidence>
<proteinExistence type="predicted"/>
<evidence type="ECO:0000313" key="2">
    <source>
        <dbReference type="EMBL" id="PMD59283.1"/>
    </source>
</evidence>
<dbReference type="InterPro" id="IPR052895">
    <property type="entry name" value="HetReg/Transcr_Mod"/>
</dbReference>
<dbReference type="Pfam" id="PF06985">
    <property type="entry name" value="HET"/>
    <property type="match status" value="1"/>
</dbReference>
<dbReference type="RefSeq" id="XP_024736187.1">
    <property type="nucleotide sequence ID" value="XM_024886952.1"/>
</dbReference>
<dbReference type="EMBL" id="KZ613817">
    <property type="protein sequence ID" value="PMD59283.1"/>
    <property type="molecule type" value="Genomic_DNA"/>
</dbReference>
<dbReference type="PANTHER" id="PTHR24148">
    <property type="entry name" value="ANKYRIN REPEAT DOMAIN-CONTAINING PROTEIN 39 HOMOLOG-RELATED"/>
    <property type="match status" value="1"/>
</dbReference>
<dbReference type="AlphaFoldDB" id="A0A2J6T8L7"/>
<sequence length="540" mass="61691">MTLNGASYPITKNLESAIRHLRRREGSRTLWVDAVGINQLDLDERSSQVLRMKDIYEQATRVVIWIGERVFWQIAKGEYDQEVREELGKTFFKEISLVDALLRRPWFTRTWVIQEAVVCMTPEDYIAGPNHPIIVCGQSSIPLSNLAIPTTQFDTLPVVSKGNPAGIIWIFELRRLRHEIITGKTRLTPIEQLSLFLAKGSAGFEATDARDKIYAFLGLLPPESLPPHLQPNYTYSADKVFWDYATYILKETRYLEILACCSSSRPGLPSWVPDWKYGLPVADIHLGKASYLRFLEDNSKIEVECTILCRIVLVTRPIYLPVEFPQYLTLEFESEESVHLDTPSKESIVTIVQAVVKVSYYLLAIETKIFGCKALDAGLEASYLRSWMFVIGLDEQVYRTLMNIRQYDGDLDMLQKLCGGCAMIKENLQYAVYKDDHGNFGRTGHGVLPELGDMICYIKGAAFRFILRPEDSEWRLVGTAPGELPLSQAGVEPEDLKGVNDPKILDHYEKTKELGKFEDLRMMEDYWEANKSKTRRIVLH</sequence>
<dbReference type="STRING" id="1095630.A0A2J6T8L7"/>
<name>A0A2J6T8L7_9HELO</name>
<dbReference type="Proteomes" id="UP000235371">
    <property type="component" value="Unassembled WGS sequence"/>
</dbReference>
<organism evidence="2 3">
    <name type="scientific">Hyaloscypha bicolor E</name>
    <dbReference type="NCBI Taxonomy" id="1095630"/>
    <lineage>
        <taxon>Eukaryota</taxon>
        <taxon>Fungi</taxon>
        <taxon>Dikarya</taxon>
        <taxon>Ascomycota</taxon>
        <taxon>Pezizomycotina</taxon>
        <taxon>Leotiomycetes</taxon>
        <taxon>Helotiales</taxon>
        <taxon>Hyaloscyphaceae</taxon>
        <taxon>Hyaloscypha</taxon>
        <taxon>Hyaloscypha bicolor</taxon>
    </lineage>
</organism>
<dbReference type="PANTHER" id="PTHR24148:SF82">
    <property type="entry name" value="HETEROKARYON INCOMPATIBILITY DOMAIN-CONTAINING PROTEIN"/>
    <property type="match status" value="1"/>
</dbReference>